<comment type="catalytic activity">
    <reaction evidence="4">
        <text>2-deoxy-alpha-D-ribose 1-phosphate = 2-deoxy-D-ribose 5-phosphate</text>
        <dbReference type="Rhea" id="RHEA:27658"/>
        <dbReference type="ChEBI" id="CHEBI:57259"/>
        <dbReference type="ChEBI" id="CHEBI:62877"/>
        <dbReference type="EC" id="5.4.2.7"/>
    </reaction>
</comment>
<dbReference type="AlphaFoldDB" id="A0A143PRG4"/>
<dbReference type="PATRIC" id="fig|1813736.3.peg.4676"/>
<comment type="subcellular location">
    <subcellularLocation>
        <location evidence="4">Cytoplasm</location>
    </subcellularLocation>
</comment>
<reference evidence="7 8" key="1">
    <citation type="journal article" date="2016" name="Genome Announc.">
        <title>First Complete Genome Sequence of a Subdivision 6 Acidobacterium Strain.</title>
        <authorList>
            <person name="Huang S."/>
            <person name="Vieira S."/>
            <person name="Bunk B."/>
            <person name="Riedel T."/>
            <person name="Sproer C."/>
            <person name="Overmann J."/>
        </authorList>
    </citation>
    <scope>NUCLEOTIDE SEQUENCE [LARGE SCALE GENOMIC DNA]</scope>
    <source>
        <strain evidence="8">DSM 100886 HEG_-6_39</strain>
    </source>
</reference>
<dbReference type="PANTHER" id="PTHR21110">
    <property type="entry name" value="PHOSPHOPENTOMUTASE"/>
    <property type="match status" value="1"/>
</dbReference>
<dbReference type="GO" id="GO:0043094">
    <property type="term" value="P:metabolic compound salvage"/>
    <property type="evidence" value="ECO:0007669"/>
    <property type="project" value="UniProtKB-UniRule"/>
</dbReference>
<dbReference type="RefSeq" id="WP_110172757.1">
    <property type="nucleotide sequence ID" value="NZ_CP015136.1"/>
</dbReference>
<keyword evidence="3 4" id="KW-0464">Manganese</keyword>
<accession>A0A143PRG4</accession>
<comment type="catalytic activity">
    <reaction evidence="4">
        <text>alpha-D-ribose 1-phosphate = D-ribose 5-phosphate</text>
        <dbReference type="Rhea" id="RHEA:18793"/>
        <dbReference type="ChEBI" id="CHEBI:57720"/>
        <dbReference type="ChEBI" id="CHEBI:78346"/>
        <dbReference type="EC" id="5.4.2.7"/>
    </reaction>
</comment>
<feature type="binding site" evidence="4">
    <location>
        <position position="326"/>
    </location>
    <ligand>
        <name>Mn(2+)</name>
        <dbReference type="ChEBI" id="CHEBI:29035"/>
        <label>1</label>
    </ligand>
</feature>
<dbReference type="EC" id="5.4.2.7" evidence="4 5"/>
<evidence type="ECO:0000256" key="1">
    <source>
        <dbReference type="ARBA" id="ARBA00010373"/>
    </source>
</evidence>
<dbReference type="OrthoDB" id="9769930at2"/>
<evidence type="ECO:0000259" key="6">
    <source>
        <dbReference type="Pfam" id="PF01676"/>
    </source>
</evidence>
<keyword evidence="2 4" id="KW-0479">Metal-binding</keyword>
<evidence type="ECO:0000256" key="3">
    <source>
        <dbReference type="ARBA" id="ARBA00023211"/>
    </source>
</evidence>
<dbReference type="PIRSF" id="PIRSF001491">
    <property type="entry name" value="Ppentomutase"/>
    <property type="match status" value="1"/>
</dbReference>
<dbReference type="CDD" id="cd16009">
    <property type="entry name" value="PPM"/>
    <property type="match status" value="1"/>
</dbReference>
<feature type="binding site" evidence="4">
    <location>
        <position position="14"/>
    </location>
    <ligand>
        <name>Mn(2+)</name>
        <dbReference type="ChEBI" id="CHEBI:29035"/>
        <label>1</label>
    </ligand>
</feature>
<keyword evidence="4 7" id="KW-0413">Isomerase</keyword>
<dbReference type="Proteomes" id="UP000076079">
    <property type="component" value="Chromosome"/>
</dbReference>
<dbReference type="NCBIfam" id="TIGR01696">
    <property type="entry name" value="deoB"/>
    <property type="match status" value="1"/>
</dbReference>
<sequence length="399" mass="42632">MGVRFERIVTIVLDSVGIGELPDASRYGDEGSDTLGNIARRVTLHLPALRHLGLDRLVPALGHSGGVPAGAWGRMAEASAGKDSVTGHWEMAGIVLERAFPTFPDGFPPEVMDAFTRGIGRPAIGNVVASGTEVIERFGAEHLRTGAPIVYTSADSVFQIAAHEGVVPVPELYRWCEVAYEIVGKGMGVGRVIARPFVGELGAFERTSNRHDYALEPPVPTVLDHLTDAGHPVVAIGKIKDLFAGRGVTRHLATASDDEGMDRVEEAMRDVPRGLIWANLVDFDALYGHRNNVGGYARNLERFDARLADLLPQLRRTDLLVVTADHGNDPTTPSTDHSREYVPLLAVGALVAAGVSLGTRETFADLGQTMADNFGVAPLPRGTSFLEALGSSSLVRPTA</sequence>
<dbReference type="Gene3D" id="3.40.720.10">
    <property type="entry name" value="Alkaline Phosphatase, subunit A"/>
    <property type="match status" value="1"/>
</dbReference>
<feature type="binding site" evidence="4">
    <location>
        <position position="289"/>
    </location>
    <ligand>
        <name>Mn(2+)</name>
        <dbReference type="ChEBI" id="CHEBI:29035"/>
        <label>2</label>
    </ligand>
</feature>
<dbReference type="SUPFAM" id="SSF53649">
    <property type="entry name" value="Alkaline phosphatase-like"/>
    <property type="match status" value="1"/>
</dbReference>
<dbReference type="GO" id="GO:0030145">
    <property type="term" value="F:manganese ion binding"/>
    <property type="evidence" value="ECO:0007669"/>
    <property type="project" value="UniProtKB-UniRule"/>
</dbReference>
<feature type="binding site" evidence="4">
    <location>
        <position position="284"/>
    </location>
    <ligand>
        <name>Mn(2+)</name>
        <dbReference type="ChEBI" id="CHEBI:29035"/>
        <label>2</label>
    </ligand>
</feature>
<dbReference type="GO" id="GO:0000287">
    <property type="term" value="F:magnesium ion binding"/>
    <property type="evidence" value="ECO:0007669"/>
    <property type="project" value="UniProtKB-UniRule"/>
</dbReference>
<dbReference type="Gene3D" id="3.30.70.1250">
    <property type="entry name" value="Phosphopentomutase"/>
    <property type="match status" value="1"/>
</dbReference>
<feature type="domain" description="Metalloenzyme" evidence="6">
    <location>
        <begin position="7"/>
        <end position="377"/>
    </location>
</feature>
<keyword evidence="8" id="KW-1185">Reference proteome</keyword>
<dbReference type="PANTHER" id="PTHR21110:SF0">
    <property type="entry name" value="PHOSPHOPENTOMUTASE"/>
    <property type="match status" value="1"/>
</dbReference>
<evidence type="ECO:0000256" key="5">
    <source>
        <dbReference type="NCBIfam" id="TIGR01696"/>
    </source>
</evidence>
<feature type="binding site" evidence="4">
    <location>
        <position position="325"/>
    </location>
    <ligand>
        <name>Mn(2+)</name>
        <dbReference type="ChEBI" id="CHEBI:29035"/>
        <label>1</label>
    </ligand>
</feature>
<proteinExistence type="inferred from homology"/>
<dbReference type="KEGG" id="abac:LuPra_04432"/>
<organism evidence="7 8">
    <name type="scientific">Luteitalea pratensis</name>
    <dbReference type="NCBI Taxonomy" id="1855912"/>
    <lineage>
        <taxon>Bacteria</taxon>
        <taxon>Pseudomonadati</taxon>
        <taxon>Acidobacteriota</taxon>
        <taxon>Vicinamibacteria</taxon>
        <taxon>Vicinamibacterales</taxon>
        <taxon>Vicinamibacteraceae</taxon>
        <taxon>Luteitalea</taxon>
    </lineage>
</organism>
<dbReference type="InterPro" id="IPR006124">
    <property type="entry name" value="Metalloenzyme"/>
</dbReference>
<dbReference type="InterPro" id="IPR024052">
    <property type="entry name" value="Phosphopentomutase_DeoB_cap_sf"/>
</dbReference>
<reference evidence="8" key="2">
    <citation type="submission" date="2016-04" db="EMBL/GenBank/DDBJ databases">
        <title>First Complete Genome Sequence of a Subdivision 6 Acidobacterium.</title>
        <authorList>
            <person name="Huang S."/>
            <person name="Vieira S."/>
            <person name="Bunk B."/>
            <person name="Riedel T."/>
            <person name="Sproeer C."/>
            <person name="Overmann J."/>
        </authorList>
    </citation>
    <scope>NUCLEOTIDE SEQUENCE [LARGE SCALE GENOMIC DNA]</scope>
    <source>
        <strain evidence="8">DSM 100886 HEG_-6_39</strain>
    </source>
</reference>
<protein>
    <recommendedName>
        <fullName evidence="4 5">Phosphopentomutase</fullName>
        <ecNumber evidence="4 5">5.4.2.7</ecNumber>
    </recommendedName>
    <alternativeName>
        <fullName evidence="4">Phosphodeoxyribomutase</fullName>
    </alternativeName>
</protein>
<evidence type="ECO:0000256" key="2">
    <source>
        <dbReference type="ARBA" id="ARBA00022723"/>
    </source>
</evidence>
<dbReference type="GO" id="GO:0009117">
    <property type="term" value="P:nucleotide metabolic process"/>
    <property type="evidence" value="ECO:0007669"/>
    <property type="project" value="UniProtKB-UniRule"/>
</dbReference>
<dbReference type="GO" id="GO:0008973">
    <property type="term" value="F:phosphopentomutase activity"/>
    <property type="evidence" value="ECO:0007669"/>
    <property type="project" value="UniProtKB-UniRule"/>
</dbReference>
<dbReference type="SUPFAM" id="SSF143856">
    <property type="entry name" value="DeoB insert domain-like"/>
    <property type="match status" value="1"/>
</dbReference>
<evidence type="ECO:0000256" key="4">
    <source>
        <dbReference type="HAMAP-Rule" id="MF_00740"/>
    </source>
</evidence>
<evidence type="ECO:0000313" key="7">
    <source>
        <dbReference type="EMBL" id="AMY11185.1"/>
    </source>
</evidence>
<comment type="cofactor">
    <cofactor evidence="4">
        <name>Mn(2+)</name>
        <dbReference type="ChEBI" id="CHEBI:29035"/>
    </cofactor>
    <text evidence="4">Binds 2 manganese ions.</text>
</comment>
<comment type="function">
    <text evidence="4">Isomerase that catalyzes the conversion of deoxy-ribose 1-phosphate (dRib-1-P) and ribose 1-phosphate (Rib-1-P) to deoxy-ribose 5-phosphate (dRib-5-P) and ribose 5-phosphate (Rib-5-P), respectively.</text>
</comment>
<dbReference type="GO" id="GO:0006018">
    <property type="term" value="P:2-deoxyribose 1-phosphate catabolic process"/>
    <property type="evidence" value="ECO:0007669"/>
    <property type="project" value="UniProtKB-UniRule"/>
</dbReference>
<dbReference type="NCBIfam" id="NF003766">
    <property type="entry name" value="PRK05362.1"/>
    <property type="match status" value="1"/>
</dbReference>
<dbReference type="HAMAP" id="MF_00740">
    <property type="entry name" value="Phosphopentomut"/>
    <property type="match status" value="1"/>
</dbReference>
<dbReference type="InterPro" id="IPR017850">
    <property type="entry name" value="Alkaline_phosphatase_core_sf"/>
</dbReference>
<comment type="similarity">
    <text evidence="1 4">Belongs to the phosphopentomutase family.</text>
</comment>
<dbReference type="Pfam" id="PF01676">
    <property type="entry name" value="Metalloenzyme"/>
    <property type="match status" value="1"/>
</dbReference>
<keyword evidence="4" id="KW-0963">Cytoplasm</keyword>
<dbReference type="InterPro" id="IPR010045">
    <property type="entry name" value="DeoB"/>
</dbReference>
<dbReference type="STRING" id="1855912.LuPra_04432"/>
<dbReference type="EMBL" id="CP015136">
    <property type="protein sequence ID" value="AMY11185.1"/>
    <property type="molecule type" value="Genomic_DNA"/>
</dbReference>
<gene>
    <name evidence="4 7" type="primary">deoB</name>
    <name evidence="7" type="ORF">LuPra_04432</name>
</gene>
<dbReference type="GO" id="GO:0005829">
    <property type="term" value="C:cytosol"/>
    <property type="evidence" value="ECO:0007669"/>
    <property type="project" value="TreeGrafter"/>
</dbReference>
<feature type="binding site" evidence="4">
    <location>
        <position position="337"/>
    </location>
    <ligand>
        <name>Mn(2+)</name>
        <dbReference type="ChEBI" id="CHEBI:29035"/>
        <label>2</label>
    </ligand>
</feature>
<dbReference type="GO" id="GO:0006015">
    <property type="term" value="P:5-phosphoribose 1-diphosphate biosynthetic process"/>
    <property type="evidence" value="ECO:0007669"/>
    <property type="project" value="UniProtKB-UniPathway"/>
</dbReference>
<evidence type="ECO:0000313" key="8">
    <source>
        <dbReference type="Proteomes" id="UP000076079"/>
    </source>
</evidence>
<comment type="pathway">
    <text evidence="4">Carbohydrate degradation; 2-deoxy-D-ribose 1-phosphate degradation; D-glyceraldehyde 3-phosphate and acetaldehyde from 2-deoxy-alpha-D-ribose 1-phosphate: step 1/2.</text>
</comment>
<dbReference type="UniPathway" id="UPA00087">
    <property type="reaction ID" value="UER00173"/>
</dbReference>
<name>A0A143PRG4_LUTPR</name>